<dbReference type="OrthoDB" id="9804023at2"/>
<dbReference type="STRING" id="1461694.ATO9_11035"/>
<gene>
    <name evidence="2" type="ORF">ATO9_11035</name>
</gene>
<dbReference type="InterPro" id="IPR013589">
    <property type="entry name" value="Bac_transglu_N"/>
</dbReference>
<protein>
    <submittedName>
        <fullName evidence="2">Transglutaminase</fullName>
    </submittedName>
</protein>
<dbReference type="Proteomes" id="UP000030004">
    <property type="component" value="Unassembled WGS sequence"/>
</dbReference>
<dbReference type="SUPFAM" id="SSF54001">
    <property type="entry name" value="Cysteine proteinases"/>
    <property type="match status" value="1"/>
</dbReference>
<dbReference type="Pfam" id="PF08379">
    <property type="entry name" value="Bact_transglu_N"/>
    <property type="match status" value="1"/>
</dbReference>
<dbReference type="RefSeq" id="WP_043748329.1">
    <property type="nucleotide sequence ID" value="NZ_AQQX01000003.1"/>
</dbReference>
<dbReference type="SMART" id="SM00460">
    <property type="entry name" value="TGc"/>
    <property type="match status" value="1"/>
</dbReference>
<evidence type="ECO:0000313" key="2">
    <source>
        <dbReference type="EMBL" id="KGM49192.1"/>
    </source>
</evidence>
<dbReference type="PANTHER" id="PTHR33490:SF6">
    <property type="entry name" value="SLL1049 PROTEIN"/>
    <property type="match status" value="1"/>
</dbReference>
<comment type="caution">
    <text evidence="2">The sequence shown here is derived from an EMBL/GenBank/DDBJ whole genome shotgun (WGS) entry which is preliminary data.</text>
</comment>
<dbReference type="AlphaFoldDB" id="A0A0A0EJ31"/>
<dbReference type="InterPro" id="IPR038765">
    <property type="entry name" value="Papain-like_cys_pep_sf"/>
</dbReference>
<organism evidence="2 3">
    <name type="scientific">Pseudooceanicola atlanticus</name>
    <dbReference type="NCBI Taxonomy" id="1461694"/>
    <lineage>
        <taxon>Bacteria</taxon>
        <taxon>Pseudomonadati</taxon>
        <taxon>Pseudomonadota</taxon>
        <taxon>Alphaproteobacteria</taxon>
        <taxon>Rhodobacterales</taxon>
        <taxon>Paracoccaceae</taxon>
        <taxon>Pseudooceanicola</taxon>
    </lineage>
</organism>
<dbReference type="Gene3D" id="3.10.620.30">
    <property type="match status" value="1"/>
</dbReference>
<evidence type="ECO:0000259" key="1">
    <source>
        <dbReference type="SMART" id="SM00460"/>
    </source>
</evidence>
<sequence length="266" mass="29646">MRLKIVHKTHYSFQQPVSYGLQQLRKTPKSRHQQMVHAWETEIEGGKKELSYTDHHNNTVELISFDRGATAMTIVSRGEVEVEETHGVVGKHLDSSPLWMYQAQTPRTKAGAGIRKLVREVEGETEVQQMHSLMKVVGNAIEYKLGASEPEWTAEEALTAGQGVCQDHAHVFLSCVREMGLPGRYVSGYLMMDDRIEQDAMHAWAEAYLDGLGWVGFDVSNAMSPDMRYVRVATGLDYSDAAPVTGTRIGGEGESLVVQIEVAQQQ</sequence>
<dbReference type="eggNOG" id="COG1305">
    <property type="taxonomic scope" value="Bacteria"/>
</dbReference>
<dbReference type="InterPro" id="IPR002931">
    <property type="entry name" value="Transglutaminase-like"/>
</dbReference>
<dbReference type="EMBL" id="AQQX01000003">
    <property type="protein sequence ID" value="KGM49192.1"/>
    <property type="molecule type" value="Genomic_DNA"/>
</dbReference>
<accession>A0A0A0EJ31</accession>
<name>A0A0A0EJ31_9RHOB</name>
<reference evidence="2 3" key="1">
    <citation type="journal article" date="2015" name="Antonie Van Leeuwenhoek">
        <title>Pseudooceanicola atlanticus gen. nov. sp. nov., isolated from surface seawater of the Atlantic Ocean and reclassification of Oceanicola batsensis, Oceanicola marinus, Oceanicola nitratireducens, Oceanicola nanhaiensis, Oceanicola antarcticus and Oceanicola flagellatus, as Pseudooceanicola batsensis comb. nov., Pseudooceanicola marinus comb. nov., Pseudooceanicola nitratireducens comb. nov., Pseudooceanicola nanhaiensis comb. nov., Pseudooceanicola antarcticus comb. nov., and Pseudooceanicola flagellatus comb. nov.</title>
        <authorList>
            <person name="Lai Q."/>
            <person name="Li G."/>
            <person name="Liu X."/>
            <person name="Du Y."/>
            <person name="Sun F."/>
            <person name="Shao Z."/>
        </authorList>
    </citation>
    <scope>NUCLEOTIDE SEQUENCE [LARGE SCALE GENOMIC DNA]</scope>
    <source>
        <strain evidence="2 3">22II-s11g</strain>
    </source>
</reference>
<dbReference type="Pfam" id="PF01841">
    <property type="entry name" value="Transglut_core"/>
    <property type="match status" value="1"/>
</dbReference>
<feature type="domain" description="Transglutaminase-like" evidence="1">
    <location>
        <begin position="157"/>
        <end position="221"/>
    </location>
</feature>
<dbReference type="PANTHER" id="PTHR33490">
    <property type="entry name" value="BLR5614 PROTEIN-RELATED"/>
    <property type="match status" value="1"/>
</dbReference>
<proteinExistence type="predicted"/>
<evidence type="ECO:0000313" key="3">
    <source>
        <dbReference type="Proteomes" id="UP000030004"/>
    </source>
</evidence>
<keyword evidence="3" id="KW-1185">Reference proteome</keyword>